<dbReference type="AlphaFoldDB" id="A0A167S1P8"/>
<evidence type="ECO:0000256" key="2">
    <source>
        <dbReference type="ARBA" id="ARBA00022692"/>
    </source>
</evidence>
<sequence>MADDDLGPGLDRAMWPLTVLATLFLGLRLYCKIRHRRPLWWDDYVLVASWVALVLSTALETVAVAQGLGKSSAQLVASLQDHHDTNDTNDNNDAVDVVVDAIRAISEYSYIAGFFTILAAMWGKASFALTLLRIATPGGWIRYAVWFILVTVLLVMGGGAVIQWVQCWPVASLWDHTIPGTCLSSEMVQHYDLFMSVYSGTMDIVLALLPWRIIWHVQISKKEKFGALFAMGMGVFAGLASILKIAALFAIGNPDMSTTVILFVFGTAEAAITIMAASIPVLRALMQRSKRPKAAAPRRDGEPPARPTTPQRLSQQKEADLEW</sequence>
<dbReference type="PANTHER" id="PTHR33048">
    <property type="entry name" value="PTH11-LIKE INTEGRAL MEMBRANE PROTEIN (AFU_ORTHOLOGUE AFUA_5G11245)"/>
    <property type="match status" value="1"/>
</dbReference>
<keyword evidence="10" id="KW-1185">Reference proteome</keyword>
<dbReference type="GO" id="GO:0016020">
    <property type="term" value="C:membrane"/>
    <property type="evidence" value="ECO:0007669"/>
    <property type="project" value="UniProtKB-SubCell"/>
</dbReference>
<dbReference type="InterPro" id="IPR052337">
    <property type="entry name" value="SAT4-like"/>
</dbReference>
<evidence type="ECO:0000313" key="9">
    <source>
        <dbReference type="EMBL" id="OAA59146.1"/>
    </source>
</evidence>
<feature type="transmembrane region" description="Helical" evidence="7">
    <location>
        <begin position="193"/>
        <end position="215"/>
    </location>
</feature>
<evidence type="ECO:0000256" key="6">
    <source>
        <dbReference type="SAM" id="MobiDB-lite"/>
    </source>
</evidence>
<gene>
    <name evidence="9" type="ORF">SPI_06348</name>
</gene>
<feature type="transmembrane region" description="Helical" evidence="7">
    <location>
        <begin position="43"/>
        <end position="65"/>
    </location>
</feature>
<evidence type="ECO:0000256" key="3">
    <source>
        <dbReference type="ARBA" id="ARBA00022989"/>
    </source>
</evidence>
<accession>A0A167S1P8</accession>
<organism evidence="9 10">
    <name type="scientific">Niveomyces insectorum RCEF 264</name>
    <dbReference type="NCBI Taxonomy" id="1081102"/>
    <lineage>
        <taxon>Eukaryota</taxon>
        <taxon>Fungi</taxon>
        <taxon>Dikarya</taxon>
        <taxon>Ascomycota</taxon>
        <taxon>Pezizomycotina</taxon>
        <taxon>Sordariomycetes</taxon>
        <taxon>Hypocreomycetidae</taxon>
        <taxon>Hypocreales</taxon>
        <taxon>Cordycipitaceae</taxon>
        <taxon>Niveomyces</taxon>
    </lineage>
</organism>
<keyword evidence="2 7" id="KW-0812">Transmembrane</keyword>
<evidence type="ECO:0000256" key="7">
    <source>
        <dbReference type="SAM" id="Phobius"/>
    </source>
</evidence>
<protein>
    <recommendedName>
        <fullName evidence="8">Rhodopsin domain-containing protein</fullName>
    </recommendedName>
</protein>
<evidence type="ECO:0000313" key="10">
    <source>
        <dbReference type="Proteomes" id="UP000076874"/>
    </source>
</evidence>
<keyword evidence="3 7" id="KW-1133">Transmembrane helix</keyword>
<dbReference type="OrthoDB" id="4682787at2759"/>
<evidence type="ECO:0000256" key="5">
    <source>
        <dbReference type="ARBA" id="ARBA00038359"/>
    </source>
</evidence>
<feature type="region of interest" description="Disordered" evidence="6">
    <location>
        <begin position="290"/>
        <end position="323"/>
    </location>
</feature>
<dbReference type="EMBL" id="AZHD01000011">
    <property type="protein sequence ID" value="OAA59146.1"/>
    <property type="molecule type" value="Genomic_DNA"/>
</dbReference>
<dbReference type="PANTHER" id="PTHR33048:SF42">
    <property type="entry name" value="INTEGRAL MEMBRANE PROTEIN"/>
    <property type="match status" value="1"/>
</dbReference>
<feature type="transmembrane region" description="Helical" evidence="7">
    <location>
        <begin position="108"/>
        <end position="132"/>
    </location>
</feature>
<feature type="transmembrane region" description="Helical" evidence="7">
    <location>
        <begin position="258"/>
        <end position="282"/>
    </location>
</feature>
<comment type="caution">
    <text evidence="9">The sequence shown here is derived from an EMBL/GenBank/DDBJ whole genome shotgun (WGS) entry which is preliminary data.</text>
</comment>
<name>A0A167S1P8_9HYPO</name>
<feature type="transmembrane region" description="Helical" evidence="7">
    <location>
        <begin position="144"/>
        <end position="165"/>
    </location>
</feature>
<dbReference type="Proteomes" id="UP000076874">
    <property type="component" value="Unassembled WGS sequence"/>
</dbReference>
<feature type="transmembrane region" description="Helical" evidence="7">
    <location>
        <begin position="227"/>
        <end position="252"/>
    </location>
</feature>
<comment type="subcellular location">
    <subcellularLocation>
        <location evidence="1">Membrane</location>
        <topology evidence="1">Multi-pass membrane protein</topology>
    </subcellularLocation>
</comment>
<keyword evidence="4 7" id="KW-0472">Membrane</keyword>
<evidence type="ECO:0000259" key="8">
    <source>
        <dbReference type="Pfam" id="PF20684"/>
    </source>
</evidence>
<evidence type="ECO:0000256" key="1">
    <source>
        <dbReference type="ARBA" id="ARBA00004141"/>
    </source>
</evidence>
<dbReference type="Pfam" id="PF20684">
    <property type="entry name" value="Fung_rhodopsin"/>
    <property type="match status" value="1"/>
</dbReference>
<feature type="transmembrane region" description="Helical" evidence="7">
    <location>
        <begin position="13"/>
        <end position="31"/>
    </location>
</feature>
<feature type="domain" description="Rhodopsin" evidence="8">
    <location>
        <begin position="27"/>
        <end position="288"/>
    </location>
</feature>
<proteinExistence type="inferred from homology"/>
<dbReference type="InterPro" id="IPR049326">
    <property type="entry name" value="Rhodopsin_dom_fungi"/>
</dbReference>
<reference evidence="9 10" key="1">
    <citation type="journal article" date="2016" name="Genome Biol. Evol.">
        <title>Divergent and convergent evolution of fungal pathogenicity.</title>
        <authorList>
            <person name="Shang Y."/>
            <person name="Xiao G."/>
            <person name="Zheng P."/>
            <person name="Cen K."/>
            <person name="Zhan S."/>
            <person name="Wang C."/>
        </authorList>
    </citation>
    <scope>NUCLEOTIDE SEQUENCE [LARGE SCALE GENOMIC DNA]</scope>
    <source>
        <strain evidence="9 10">RCEF 264</strain>
    </source>
</reference>
<evidence type="ECO:0000256" key="4">
    <source>
        <dbReference type="ARBA" id="ARBA00023136"/>
    </source>
</evidence>
<dbReference type="STRING" id="1081102.A0A167S1P8"/>
<comment type="similarity">
    <text evidence="5">Belongs to the SAT4 family.</text>
</comment>